<name>A0ABQ2I2I0_9BACT</name>
<gene>
    <name evidence="1" type="ORF">GCM10010967_30940</name>
</gene>
<dbReference type="EMBL" id="BMLI01000001">
    <property type="protein sequence ID" value="GGM95331.1"/>
    <property type="molecule type" value="Genomic_DNA"/>
</dbReference>
<evidence type="ECO:0008006" key="3">
    <source>
        <dbReference type="Google" id="ProtNLM"/>
    </source>
</evidence>
<comment type="caution">
    <text evidence="1">The sequence shown here is derived from an EMBL/GenBank/DDBJ whole genome shotgun (WGS) entry which is preliminary data.</text>
</comment>
<reference evidence="2" key="1">
    <citation type="journal article" date="2019" name="Int. J. Syst. Evol. Microbiol.">
        <title>The Global Catalogue of Microorganisms (GCM) 10K type strain sequencing project: providing services to taxonomists for standard genome sequencing and annotation.</title>
        <authorList>
            <consortium name="The Broad Institute Genomics Platform"/>
            <consortium name="The Broad Institute Genome Sequencing Center for Infectious Disease"/>
            <person name="Wu L."/>
            <person name="Ma J."/>
        </authorList>
    </citation>
    <scope>NUCLEOTIDE SEQUENCE [LARGE SCALE GENOMIC DNA]</scope>
    <source>
        <strain evidence="2">CGMCC 1.6375</strain>
    </source>
</reference>
<proteinExistence type="predicted"/>
<accession>A0ABQ2I2I0</accession>
<organism evidence="1 2">
    <name type="scientific">Dyadobacter beijingensis</name>
    <dbReference type="NCBI Taxonomy" id="365489"/>
    <lineage>
        <taxon>Bacteria</taxon>
        <taxon>Pseudomonadati</taxon>
        <taxon>Bacteroidota</taxon>
        <taxon>Cytophagia</taxon>
        <taxon>Cytophagales</taxon>
        <taxon>Spirosomataceae</taxon>
        <taxon>Dyadobacter</taxon>
    </lineage>
</organism>
<keyword evidence="2" id="KW-1185">Reference proteome</keyword>
<evidence type="ECO:0000313" key="1">
    <source>
        <dbReference type="EMBL" id="GGM95331.1"/>
    </source>
</evidence>
<sequence>MLIAALFTLALSCTDHDVPANLPESACTAIDGSPRLYPCEFLIESITFLAKDGTDLATVTGSMQMASLSRFQAKVNTNTGNVVGSMGAATYDVRIRVKRIASPSFPVNVGYLVGYTHNGAGKAILHTPSFPGDTYGERTKFGPPVTLDMAIGETRDIFVEKVFPYSIADFGSGIIKPSALFAVLSIFIDNDVTTLNFNRTIPPYSYVGSVVEAYYEKLNVQISN</sequence>
<dbReference type="Proteomes" id="UP000632339">
    <property type="component" value="Unassembled WGS sequence"/>
</dbReference>
<protein>
    <recommendedName>
        <fullName evidence="3">DUF4270 family protein</fullName>
    </recommendedName>
</protein>
<evidence type="ECO:0000313" key="2">
    <source>
        <dbReference type="Proteomes" id="UP000632339"/>
    </source>
</evidence>